<comment type="caution">
    <text evidence="2">The sequence shown here is derived from an EMBL/GenBank/DDBJ whole genome shotgun (WGS) entry which is preliminary data.</text>
</comment>
<reference evidence="2 3" key="1">
    <citation type="submission" date="2021-03" db="EMBL/GenBank/DDBJ databases">
        <title>Isolation and description of Capnocytophaga bilenii sp. nov., a novel Capnocytophaga species, isolated from a gingivitis subject.</title>
        <authorList>
            <person name="Antezack A."/>
            <person name="Monnet-Corti V."/>
            <person name="La Scola B."/>
        </authorList>
    </citation>
    <scope>NUCLEOTIDE SEQUENCE [LARGE SCALE GENOMIC DNA]</scope>
    <source>
        <strain evidence="2 3">Marseille-Q4570</strain>
    </source>
</reference>
<keyword evidence="1" id="KW-0812">Transmembrane</keyword>
<evidence type="ECO:0000256" key="1">
    <source>
        <dbReference type="SAM" id="Phobius"/>
    </source>
</evidence>
<name>A0ABS3PXZ0_9FLAO</name>
<feature type="transmembrane region" description="Helical" evidence="1">
    <location>
        <begin position="6"/>
        <end position="24"/>
    </location>
</feature>
<keyword evidence="1" id="KW-1133">Transmembrane helix</keyword>
<dbReference type="GO" id="GO:0051301">
    <property type="term" value="P:cell division"/>
    <property type="evidence" value="ECO:0007669"/>
    <property type="project" value="UniProtKB-KW"/>
</dbReference>
<gene>
    <name evidence="2" type="ORF">J4N46_07180</name>
</gene>
<organism evidence="2 3">
    <name type="scientific">Capnocytophaga bilenii</name>
    <dbReference type="NCBI Taxonomy" id="2819369"/>
    <lineage>
        <taxon>Bacteria</taxon>
        <taxon>Pseudomonadati</taxon>
        <taxon>Bacteroidota</taxon>
        <taxon>Flavobacteriia</taxon>
        <taxon>Flavobacteriales</taxon>
        <taxon>Flavobacteriaceae</taxon>
        <taxon>Capnocytophaga</taxon>
    </lineage>
</organism>
<sequence length="234" mass="27691">MHPKKVLKLLVIIFLPLSIQILAVNKNKMRLVKEIVIDHQDSNMFITDEEIHRSIIKDPMAPMPLGLLRLHEFENILDNNDMIENSEVFYTIDGTLHIKVKQRDPIARIYDGDKTYYMDNQGKKMPLSKSFSARVPIVRGEINKYWDTTYQLMMFILNDTWLTENITEVIVKNNGEYDFYMRIPHFRVSFGKYENEMTKKANLKAFYKLLENTNQLNEYSIVNLKYSNQVVCKR</sequence>
<dbReference type="EMBL" id="JAGDYP010000004">
    <property type="protein sequence ID" value="MBO1884205.1"/>
    <property type="molecule type" value="Genomic_DNA"/>
</dbReference>
<dbReference type="RefSeq" id="WP_208058738.1">
    <property type="nucleotide sequence ID" value="NZ_JAGDYP010000004.1"/>
</dbReference>
<keyword evidence="2" id="KW-0132">Cell division</keyword>
<proteinExistence type="predicted"/>
<accession>A0ABS3PXZ0</accession>
<keyword evidence="1" id="KW-0472">Membrane</keyword>
<evidence type="ECO:0000313" key="3">
    <source>
        <dbReference type="Proteomes" id="UP000681610"/>
    </source>
</evidence>
<keyword evidence="3" id="KW-1185">Reference proteome</keyword>
<evidence type="ECO:0000313" key="2">
    <source>
        <dbReference type="EMBL" id="MBO1884205.1"/>
    </source>
</evidence>
<keyword evidence="2" id="KW-0131">Cell cycle</keyword>
<protein>
    <submittedName>
        <fullName evidence="2">Cell division protein FtsQ</fullName>
    </submittedName>
</protein>
<dbReference type="Proteomes" id="UP000681610">
    <property type="component" value="Unassembled WGS sequence"/>
</dbReference>